<dbReference type="NCBIfam" id="TIGR02937">
    <property type="entry name" value="sigma70-ECF"/>
    <property type="match status" value="1"/>
</dbReference>
<keyword evidence="3" id="KW-1185">Reference proteome</keyword>
<accession>A0A1H7XAB3</accession>
<dbReference type="EMBL" id="FOAP01000014">
    <property type="protein sequence ID" value="SEM30746.1"/>
    <property type="molecule type" value="Genomic_DNA"/>
</dbReference>
<gene>
    <name evidence="2" type="ORF">SAMN05444354_114167</name>
</gene>
<dbReference type="InterPro" id="IPR007630">
    <property type="entry name" value="RNA_pol_sigma70_r4"/>
</dbReference>
<organism evidence="2 3">
    <name type="scientific">Stigmatella aurantiaca</name>
    <dbReference type="NCBI Taxonomy" id="41"/>
    <lineage>
        <taxon>Bacteria</taxon>
        <taxon>Pseudomonadati</taxon>
        <taxon>Myxococcota</taxon>
        <taxon>Myxococcia</taxon>
        <taxon>Myxococcales</taxon>
        <taxon>Cystobacterineae</taxon>
        <taxon>Archangiaceae</taxon>
        <taxon>Stigmatella</taxon>
    </lineage>
</organism>
<dbReference type="Gene3D" id="1.10.1740.10">
    <property type="match status" value="1"/>
</dbReference>
<dbReference type="CDD" id="cd06171">
    <property type="entry name" value="Sigma70_r4"/>
    <property type="match status" value="1"/>
</dbReference>
<dbReference type="SUPFAM" id="SSF88659">
    <property type="entry name" value="Sigma3 and sigma4 domains of RNA polymerase sigma factors"/>
    <property type="match status" value="1"/>
</dbReference>
<dbReference type="NCBIfam" id="TIGR03001">
    <property type="entry name" value="Sig-70_gmx1"/>
    <property type="match status" value="1"/>
</dbReference>
<dbReference type="Gene3D" id="1.10.10.10">
    <property type="entry name" value="Winged helix-like DNA-binding domain superfamily/Winged helix DNA-binding domain"/>
    <property type="match status" value="1"/>
</dbReference>
<evidence type="ECO:0000313" key="2">
    <source>
        <dbReference type="EMBL" id="SEM30746.1"/>
    </source>
</evidence>
<name>A0A1H7XAB3_STIAU</name>
<dbReference type="Pfam" id="PF04545">
    <property type="entry name" value="Sigma70_r4"/>
    <property type="match status" value="1"/>
</dbReference>
<dbReference type="GO" id="GO:0006352">
    <property type="term" value="P:DNA-templated transcription initiation"/>
    <property type="evidence" value="ECO:0007669"/>
    <property type="project" value="InterPro"/>
</dbReference>
<proteinExistence type="predicted"/>
<evidence type="ECO:0000259" key="1">
    <source>
        <dbReference type="Pfam" id="PF04545"/>
    </source>
</evidence>
<dbReference type="InterPro" id="IPR013324">
    <property type="entry name" value="RNA_pol_sigma_r3/r4-like"/>
</dbReference>
<protein>
    <submittedName>
        <fullName evidence="2">RNA polymerase sigma-70 factor, ECF subfamily</fullName>
    </submittedName>
</protein>
<evidence type="ECO:0000313" key="3">
    <source>
        <dbReference type="Proteomes" id="UP000182719"/>
    </source>
</evidence>
<dbReference type="InterPro" id="IPR036388">
    <property type="entry name" value="WH-like_DNA-bd_sf"/>
</dbReference>
<dbReference type="InterPro" id="IPR013325">
    <property type="entry name" value="RNA_pol_sigma_r2"/>
</dbReference>
<reference evidence="3" key="1">
    <citation type="submission" date="2016-10" db="EMBL/GenBank/DDBJ databases">
        <authorList>
            <person name="Varghese N."/>
            <person name="Submissions S."/>
        </authorList>
    </citation>
    <scope>NUCLEOTIDE SEQUENCE [LARGE SCALE GENOMIC DNA]</scope>
    <source>
        <strain evidence="3">DSM 17044</strain>
    </source>
</reference>
<dbReference type="InterPro" id="IPR011745">
    <property type="entry name" value="RNA_pol_sigma70_MYXXA"/>
</dbReference>
<dbReference type="InterPro" id="IPR014284">
    <property type="entry name" value="RNA_pol_sigma-70_dom"/>
</dbReference>
<dbReference type="SUPFAM" id="SSF88946">
    <property type="entry name" value="Sigma2 domain of RNA polymerase sigma factors"/>
    <property type="match status" value="1"/>
</dbReference>
<dbReference type="Proteomes" id="UP000182719">
    <property type="component" value="Unassembled WGS sequence"/>
</dbReference>
<dbReference type="GO" id="GO:0003700">
    <property type="term" value="F:DNA-binding transcription factor activity"/>
    <property type="evidence" value="ECO:0007669"/>
    <property type="project" value="InterPro"/>
</dbReference>
<feature type="domain" description="RNA polymerase sigma-70 region 4" evidence="1">
    <location>
        <begin position="240"/>
        <end position="287"/>
    </location>
</feature>
<dbReference type="AlphaFoldDB" id="A0A1H7XAB3"/>
<sequence>MKVGAHPFRKGPVLAWASPMAPSSDSPPERCLSPEKLHARALELLPERAARALASEPRLGAQLHAHFEASARSRAAFDVPDEDFLRALVRHIPPEGGELGTLRAVHAEELALALGCAAGHPVALAEFDQRFGASLKAALKRLDPSPAFIDEALQAVRERLFLRQERSAPKIATYAGTGSLSAWARTVALRVALNLRLRAAPEVPMDERLAAGLSVQEPGPELSLLKSQYREAFQQSFRAALGTLTEQETTVLRLHFVSGLSLDRLGEMYQVHRATIARWVARAREQLLQSTQRELQTRLTVDAHELQQILELVRSQLAITLTRALP</sequence>